<accession>A0ABR1G3Z5</accession>
<reference evidence="2 3" key="1">
    <citation type="submission" date="2024-03" db="EMBL/GenBank/DDBJ databases">
        <title>Aureococcus anophagefferens CCMP1851 and Kratosvirus quantuckense: Draft genome of a second virus-susceptible host strain in the model system.</title>
        <authorList>
            <person name="Chase E."/>
            <person name="Truchon A.R."/>
            <person name="Schepens W."/>
            <person name="Wilhelm S.W."/>
        </authorList>
    </citation>
    <scope>NUCLEOTIDE SEQUENCE [LARGE SCALE GENOMIC DNA]</scope>
    <source>
        <strain evidence="2 3">CCMP1851</strain>
    </source>
</reference>
<evidence type="ECO:0000256" key="1">
    <source>
        <dbReference type="SAM" id="MobiDB-lite"/>
    </source>
</evidence>
<dbReference type="Proteomes" id="UP001363151">
    <property type="component" value="Unassembled WGS sequence"/>
</dbReference>
<feature type="region of interest" description="Disordered" evidence="1">
    <location>
        <begin position="1"/>
        <end position="87"/>
    </location>
</feature>
<name>A0ABR1G3Z5_AURAN</name>
<feature type="compositionally biased region" description="Acidic residues" evidence="1">
    <location>
        <begin position="24"/>
        <end position="39"/>
    </location>
</feature>
<organism evidence="2 3">
    <name type="scientific">Aureococcus anophagefferens</name>
    <name type="common">Harmful bloom alga</name>
    <dbReference type="NCBI Taxonomy" id="44056"/>
    <lineage>
        <taxon>Eukaryota</taxon>
        <taxon>Sar</taxon>
        <taxon>Stramenopiles</taxon>
        <taxon>Ochrophyta</taxon>
        <taxon>Pelagophyceae</taxon>
        <taxon>Pelagomonadales</taxon>
        <taxon>Pelagomonadaceae</taxon>
        <taxon>Aureococcus</taxon>
    </lineage>
</organism>
<keyword evidence="3" id="KW-1185">Reference proteome</keyword>
<gene>
    <name evidence="2" type="ORF">SO694_00120093</name>
</gene>
<feature type="compositionally biased region" description="Basic residues" evidence="1">
    <location>
        <begin position="130"/>
        <end position="141"/>
    </location>
</feature>
<feature type="region of interest" description="Disordered" evidence="1">
    <location>
        <begin position="114"/>
        <end position="174"/>
    </location>
</feature>
<feature type="compositionally biased region" description="Basic and acidic residues" evidence="1">
    <location>
        <begin position="10"/>
        <end position="23"/>
    </location>
</feature>
<evidence type="ECO:0000313" key="3">
    <source>
        <dbReference type="Proteomes" id="UP001363151"/>
    </source>
</evidence>
<feature type="compositionally biased region" description="Low complexity" evidence="1">
    <location>
        <begin position="142"/>
        <end position="165"/>
    </location>
</feature>
<protein>
    <submittedName>
        <fullName evidence="2">Uncharacterized protein</fullName>
    </submittedName>
</protein>
<comment type="caution">
    <text evidence="2">The sequence shown here is derived from an EMBL/GenBank/DDBJ whole genome shotgun (WGS) entry which is preliminary data.</text>
</comment>
<dbReference type="EMBL" id="JBBJCI010000125">
    <property type="protein sequence ID" value="KAK7247855.1"/>
    <property type="molecule type" value="Genomic_DNA"/>
</dbReference>
<proteinExistence type="predicted"/>
<evidence type="ECO:0000313" key="2">
    <source>
        <dbReference type="EMBL" id="KAK7247855.1"/>
    </source>
</evidence>
<sequence length="560" mass="61595">MGADETQEEQIARHLAGDVHDSDVASDADSSSDDDDDDASTSSVEVLSNANGAVPTATAVRFRRRNPKRPNTQSHARYEKYKSATTVQQFLDRGGTRADLRNDVDKGFAKLGKAARRDFDDDSEPEAPAPKKRRAPSRKPAAKAPSPAAKAPSPAKRAKPAAASPPRSPKDDRVAPAEVAHMVQFFLCQLRWQYGTIVAPGGGFAAFDEALAAADASQGPEDVASCGDLMNAFLRGPALGDRWVPWHTVTCEQERFLMTELRSAPDLDDREKFVLATAFSASRWCPLWRDVILPYFSKARDAAGLYQGRTRERNSQLQRLLSRPLSTRLYADDGERRGPRCLRPREAFCADGPVRAAAAAFRDRGNKLHTRAFNSYPQRGDGGANYCDYIIHRHAHFAEIGLAAYDLVAAPGGVSLAALDACYRGFDRIGPTMSKVLLVTNHLWRPHLNILGDDCEVGDGADEAFSFLYGARGGGDAARKRRLRHLFDHLNSPALDAAEPRFRPMIAWVAERTRAKFPDIPAAAIAGAMTIYDLQVQLCEWRKFRKNVDKRRSVARGVVL</sequence>